<accession>A0A2B7WVN0</accession>
<evidence type="ECO:0000313" key="2">
    <source>
        <dbReference type="EMBL" id="PGH00643.1"/>
    </source>
</evidence>
<dbReference type="Gene3D" id="3.90.1590.10">
    <property type="entry name" value="glutathione-dependent formaldehyde- activating enzyme (gfa)"/>
    <property type="match status" value="1"/>
</dbReference>
<reference evidence="2 3" key="1">
    <citation type="submission" date="2017-10" db="EMBL/GenBank/DDBJ databases">
        <title>Comparative genomics in systemic dimorphic fungi from Ajellomycetaceae.</title>
        <authorList>
            <person name="Munoz J.F."/>
            <person name="Mcewen J.G."/>
            <person name="Clay O.K."/>
            <person name="Cuomo C.A."/>
        </authorList>
    </citation>
    <scope>NUCLEOTIDE SEQUENCE [LARGE SCALE GENOMIC DNA]</scope>
    <source>
        <strain evidence="2 3">UAMH5409</strain>
    </source>
</reference>
<evidence type="ECO:0000256" key="1">
    <source>
        <dbReference type="SAM" id="MobiDB-lite"/>
    </source>
</evidence>
<organism evidence="2 3">
    <name type="scientific">Helicocarpus griseus UAMH5409</name>
    <dbReference type="NCBI Taxonomy" id="1447875"/>
    <lineage>
        <taxon>Eukaryota</taxon>
        <taxon>Fungi</taxon>
        <taxon>Dikarya</taxon>
        <taxon>Ascomycota</taxon>
        <taxon>Pezizomycotina</taxon>
        <taxon>Eurotiomycetes</taxon>
        <taxon>Eurotiomycetidae</taxon>
        <taxon>Onygenales</taxon>
        <taxon>Ajellomycetaceae</taxon>
        <taxon>Helicocarpus</taxon>
    </lineage>
</organism>
<proteinExistence type="predicted"/>
<evidence type="ECO:0000313" key="3">
    <source>
        <dbReference type="Proteomes" id="UP000223968"/>
    </source>
</evidence>
<feature type="region of interest" description="Disordered" evidence="1">
    <location>
        <begin position="205"/>
        <end position="251"/>
    </location>
</feature>
<feature type="compositionally biased region" description="Basic and acidic residues" evidence="1">
    <location>
        <begin position="210"/>
        <end position="225"/>
    </location>
</feature>
<keyword evidence="3" id="KW-1185">Reference proteome</keyword>
<dbReference type="InterPro" id="IPR011057">
    <property type="entry name" value="Mss4-like_sf"/>
</dbReference>
<dbReference type="STRING" id="1447875.A0A2B7WVN0"/>
<protein>
    <recommendedName>
        <fullName evidence="4">CENP-V/GFA domain-containing protein</fullName>
    </recommendedName>
</protein>
<feature type="region of interest" description="Disordered" evidence="1">
    <location>
        <begin position="145"/>
        <end position="168"/>
    </location>
</feature>
<dbReference type="EMBL" id="PDNB01000183">
    <property type="protein sequence ID" value="PGH00643.1"/>
    <property type="molecule type" value="Genomic_DNA"/>
</dbReference>
<sequence>MDRDTTLRGSCSCGRNQYTILVPQNSASEAEVYFDTSSGRRRNQAAPLTAWLRVPLDWYRSSTTSYFPDETHSTIRRTFVPPSAPHSQSNFCGYCGTPISYWSEDPPEEAEYMSVTIGSLSGEDQSALDDLELLPADVDVGAVAPAATTGPPVPSSSSAAQLATASEPSVSVKHRSGIINGIPWFEEMMEGSRLGRVGKRRRGVGMSADKSTRMEWEVSEWHDDGSGPVVEDLDGSPPRAPKRKTPEVSGR</sequence>
<dbReference type="AlphaFoldDB" id="A0A2B7WVN0"/>
<evidence type="ECO:0008006" key="4">
    <source>
        <dbReference type="Google" id="ProtNLM"/>
    </source>
</evidence>
<gene>
    <name evidence="2" type="ORF">AJ79_08159</name>
</gene>
<feature type="compositionally biased region" description="Low complexity" evidence="1">
    <location>
        <begin position="145"/>
        <end position="166"/>
    </location>
</feature>
<dbReference type="Proteomes" id="UP000223968">
    <property type="component" value="Unassembled WGS sequence"/>
</dbReference>
<comment type="caution">
    <text evidence="2">The sequence shown here is derived from an EMBL/GenBank/DDBJ whole genome shotgun (WGS) entry which is preliminary data.</text>
</comment>
<dbReference type="SUPFAM" id="SSF51316">
    <property type="entry name" value="Mss4-like"/>
    <property type="match status" value="1"/>
</dbReference>
<name>A0A2B7WVN0_9EURO</name>
<dbReference type="OrthoDB" id="3907216at2759"/>